<dbReference type="AlphaFoldDB" id="A0A5Q0Q4V7"/>
<protein>
    <recommendedName>
        <fullName evidence="4">DUF4270 family protein</fullName>
    </recommendedName>
</protein>
<evidence type="ECO:0000313" key="3">
    <source>
        <dbReference type="Proteomes" id="UP000326921"/>
    </source>
</evidence>
<keyword evidence="3" id="KW-1185">Reference proteome</keyword>
<reference evidence="2 3" key="1">
    <citation type="submission" date="2019-10" db="EMBL/GenBank/DDBJ databases">
        <authorList>
            <person name="Dong K."/>
        </authorList>
    </citation>
    <scope>NUCLEOTIDE SEQUENCE [LARGE SCALE GENOMIC DNA]</scope>
    <source>
        <strain evidence="3">dk4302</strain>
    </source>
</reference>
<dbReference type="RefSeq" id="WP_153509417.1">
    <property type="nucleotide sequence ID" value="NZ_CP045652.1"/>
</dbReference>
<evidence type="ECO:0008006" key="4">
    <source>
        <dbReference type="Google" id="ProtNLM"/>
    </source>
</evidence>
<dbReference type="Proteomes" id="UP000326921">
    <property type="component" value="Chromosome"/>
</dbReference>
<dbReference type="PROSITE" id="PS51257">
    <property type="entry name" value="PROKAR_LIPOPROTEIN"/>
    <property type="match status" value="1"/>
</dbReference>
<dbReference type="Pfam" id="PF14092">
    <property type="entry name" value="DUF4270"/>
    <property type="match status" value="1"/>
</dbReference>
<evidence type="ECO:0000313" key="2">
    <source>
        <dbReference type="EMBL" id="QGA25095.1"/>
    </source>
</evidence>
<organism evidence="2 3">
    <name type="scientific">Sphingobacterium zhuxiongii</name>
    <dbReference type="NCBI Taxonomy" id="2662364"/>
    <lineage>
        <taxon>Bacteria</taxon>
        <taxon>Pseudomonadati</taxon>
        <taxon>Bacteroidota</taxon>
        <taxon>Sphingobacteriia</taxon>
        <taxon>Sphingobacteriales</taxon>
        <taxon>Sphingobacteriaceae</taxon>
        <taxon>Sphingobacterium</taxon>
    </lineage>
</organism>
<proteinExistence type="predicted"/>
<dbReference type="InterPro" id="IPR025366">
    <property type="entry name" value="DUF4270"/>
</dbReference>
<gene>
    <name evidence="2" type="ORF">GFH32_01600</name>
</gene>
<keyword evidence="1" id="KW-0732">Signal</keyword>
<dbReference type="KEGG" id="sphe:GFH32_01600"/>
<feature type="signal peptide" evidence="1">
    <location>
        <begin position="1"/>
        <end position="22"/>
    </location>
</feature>
<dbReference type="EMBL" id="CP045652">
    <property type="protein sequence ID" value="QGA25095.1"/>
    <property type="molecule type" value="Genomic_DNA"/>
</dbReference>
<sequence length="456" mass="49507">MIKNIRLTSIITLGLSVALFFASCDKDMSISLKNESIDNLNLTSTDTLSTVVSTVLMPNIPTSGAGDTTTRILVGKVSQGPIGSLSSNAYIRLMPGNVSNDLPTSAKYDSITLVMRPSTGAYTHGDTTKTQTIVAHRVTQTLEQTTLNNTMTGLPNPIYISGAAIFGHQKFAYDATPLGSVTFLPHMNRRDSVSIRLSDAWGTELFNKIRTADYVFNSTANFQEYFKGLALVPAASNTAIVGFHNLVSVRIHYSYVGTDGFKKRGVKTLQTGDSRFQYNNFQADRTGTAFETLSTTKEIKSDASQGVSFIQAGNGVATKITIPGLAEFMQTQDIAINKAELVVEVASKEVGSFVAAPKPVLWIATDNIPTSFVTTPFANTIQEGAYIIGNNTGRNGRYVFNMIQYIRSANDENAKSKSLFLSVTPNELFNSANTSILATENNKPKIKLNIVYTKFK</sequence>
<accession>A0A5Q0Q4V7</accession>
<feature type="chain" id="PRO_5024818018" description="DUF4270 family protein" evidence="1">
    <location>
        <begin position="23"/>
        <end position="456"/>
    </location>
</feature>
<name>A0A5Q0Q4V7_9SPHI</name>
<evidence type="ECO:0000256" key="1">
    <source>
        <dbReference type="SAM" id="SignalP"/>
    </source>
</evidence>